<accession>A0ABU1ANS6</accession>
<organism evidence="1 2">
    <name type="scientific">Thalassobacterium sedimentorum</name>
    <dbReference type="NCBI Taxonomy" id="3041258"/>
    <lineage>
        <taxon>Bacteria</taxon>
        <taxon>Pseudomonadati</taxon>
        <taxon>Verrucomicrobiota</taxon>
        <taxon>Opitutia</taxon>
        <taxon>Puniceicoccales</taxon>
        <taxon>Coraliomargaritaceae</taxon>
        <taxon>Thalassobacterium</taxon>
    </lineage>
</organism>
<comment type="caution">
    <text evidence="1">The sequence shown here is derived from an EMBL/GenBank/DDBJ whole genome shotgun (WGS) entry which is preliminary data.</text>
</comment>
<gene>
    <name evidence="1" type="ORF">QEH59_18635</name>
</gene>
<protein>
    <submittedName>
        <fullName evidence="1">Uncharacterized protein</fullName>
    </submittedName>
</protein>
<dbReference type="EMBL" id="JARXIC010000104">
    <property type="protein sequence ID" value="MDQ8196453.1"/>
    <property type="molecule type" value="Genomic_DNA"/>
</dbReference>
<evidence type="ECO:0000313" key="2">
    <source>
        <dbReference type="Proteomes" id="UP001243717"/>
    </source>
</evidence>
<name>A0ABU1ANS6_9BACT</name>
<dbReference type="RefSeq" id="WP_308986885.1">
    <property type="nucleotide sequence ID" value="NZ_JARXIC010000104.1"/>
</dbReference>
<proteinExistence type="predicted"/>
<sequence>MEVNRFIECASDPTHWEKKALSLRKAAEAVWDLFEKEWLKGVSTRPLDIDVFQNELAENLLSNSQLLYGLSAECALKGILIKKDPKSIQFTTIVDGTRNVTSAEISKKGNSSIDTHNLEKLAKEAGVLKPETEDGIKEILAYCTEIVIWRGRYPVPLKTDGGFRFRGKLPGVAFVHYFRDVFDPFLDELFETLKN</sequence>
<dbReference type="Proteomes" id="UP001243717">
    <property type="component" value="Unassembled WGS sequence"/>
</dbReference>
<reference evidence="1 2" key="1">
    <citation type="submission" date="2023-04" db="EMBL/GenBank/DDBJ databases">
        <title>A novel bacteria isolated from coastal sediment.</title>
        <authorList>
            <person name="Liu X.-J."/>
            <person name="Du Z.-J."/>
        </authorList>
    </citation>
    <scope>NUCLEOTIDE SEQUENCE [LARGE SCALE GENOMIC DNA]</scope>
    <source>
        <strain evidence="1 2">SDUM461004</strain>
    </source>
</reference>
<keyword evidence="2" id="KW-1185">Reference proteome</keyword>
<evidence type="ECO:0000313" key="1">
    <source>
        <dbReference type="EMBL" id="MDQ8196453.1"/>
    </source>
</evidence>